<organism evidence="2 3">
    <name type="scientific">Psychroflexus salis</name>
    <dbReference type="NCBI Taxonomy" id="1526574"/>
    <lineage>
        <taxon>Bacteria</taxon>
        <taxon>Pseudomonadati</taxon>
        <taxon>Bacteroidota</taxon>
        <taxon>Flavobacteriia</taxon>
        <taxon>Flavobacteriales</taxon>
        <taxon>Flavobacteriaceae</taxon>
        <taxon>Psychroflexus</taxon>
    </lineage>
</organism>
<proteinExistence type="predicted"/>
<dbReference type="Proteomes" id="UP000599688">
    <property type="component" value="Unassembled WGS sequence"/>
</dbReference>
<accession>A0A916ZZ68</accession>
<dbReference type="AlphaFoldDB" id="A0A916ZZ68"/>
<evidence type="ECO:0000256" key="1">
    <source>
        <dbReference type="SAM" id="SignalP"/>
    </source>
</evidence>
<dbReference type="InterPro" id="IPR008969">
    <property type="entry name" value="CarboxyPept-like_regulatory"/>
</dbReference>
<protein>
    <submittedName>
        <fullName evidence="2">Membrane protein</fullName>
    </submittedName>
</protein>
<keyword evidence="3" id="KW-1185">Reference proteome</keyword>
<dbReference type="EMBL" id="BMGL01000012">
    <property type="protein sequence ID" value="GGE19845.1"/>
    <property type="molecule type" value="Genomic_DNA"/>
</dbReference>
<dbReference type="RefSeq" id="WP_188406837.1">
    <property type="nucleotide sequence ID" value="NZ_BMGL01000012.1"/>
</dbReference>
<keyword evidence="1" id="KW-0732">Signal</keyword>
<sequence length="255" mass="29159">MKIYFFSILFSLICFSSWSQNQDELQVIAGEVLNAANDKPLDGVNIVNTTRVKGSITDQKGRFTLMAAVNDTLFFQYLGFKPIQVKITEDWVKFGEVKIKMTEVAIALEEVTVKDIKLTGFLEIDAKNIPIYDDFRYSISGLNYGYEGGKYQKSAFSKTLESIFNPADFLYQTFGKKGQEMKKLRKMKEDDEIRNILQDKFDRETLAAVLGISKPDIDEILSRCDYSRQFITSANDLQILDAISGCFEEYRAINR</sequence>
<dbReference type="Pfam" id="PF13715">
    <property type="entry name" value="CarbopepD_reg_2"/>
    <property type="match status" value="1"/>
</dbReference>
<evidence type="ECO:0000313" key="2">
    <source>
        <dbReference type="EMBL" id="GGE19845.1"/>
    </source>
</evidence>
<feature type="chain" id="PRO_5037828002" evidence="1">
    <location>
        <begin position="22"/>
        <end position="255"/>
    </location>
</feature>
<dbReference type="SUPFAM" id="SSF49464">
    <property type="entry name" value="Carboxypeptidase regulatory domain-like"/>
    <property type="match status" value="1"/>
</dbReference>
<gene>
    <name evidence="2" type="ORF">GCM10010831_21240</name>
</gene>
<name>A0A916ZZ68_9FLAO</name>
<comment type="caution">
    <text evidence="2">The sequence shown here is derived from an EMBL/GenBank/DDBJ whole genome shotgun (WGS) entry which is preliminary data.</text>
</comment>
<evidence type="ECO:0000313" key="3">
    <source>
        <dbReference type="Proteomes" id="UP000599688"/>
    </source>
</evidence>
<reference evidence="2 3" key="1">
    <citation type="journal article" date="2014" name="Int. J. Syst. Evol. Microbiol.">
        <title>Complete genome sequence of Corynebacterium casei LMG S-19264T (=DSM 44701T), isolated from a smear-ripened cheese.</title>
        <authorList>
            <consortium name="US DOE Joint Genome Institute (JGI-PGF)"/>
            <person name="Walter F."/>
            <person name="Albersmeier A."/>
            <person name="Kalinowski J."/>
            <person name="Ruckert C."/>
        </authorList>
    </citation>
    <scope>NUCLEOTIDE SEQUENCE [LARGE SCALE GENOMIC DNA]</scope>
    <source>
        <strain evidence="2 3">CGMCC 1.12925</strain>
    </source>
</reference>
<feature type="signal peptide" evidence="1">
    <location>
        <begin position="1"/>
        <end position="21"/>
    </location>
</feature>